<dbReference type="GO" id="GO:0022857">
    <property type="term" value="F:transmembrane transporter activity"/>
    <property type="evidence" value="ECO:0007669"/>
    <property type="project" value="InterPro"/>
</dbReference>
<dbReference type="InterPro" id="IPR020846">
    <property type="entry name" value="MFS_dom"/>
</dbReference>
<evidence type="ECO:0000313" key="10">
    <source>
        <dbReference type="EMBL" id="MTD92224.1"/>
    </source>
</evidence>
<evidence type="ECO:0000256" key="4">
    <source>
        <dbReference type="ARBA" id="ARBA00022475"/>
    </source>
</evidence>
<evidence type="ECO:0000256" key="7">
    <source>
        <dbReference type="ARBA" id="ARBA00023136"/>
    </source>
</evidence>
<evidence type="ECO:0000256" key="8">
    <source>
        <dbReference type="SAM" id="Phobius"/>
    </source>
</evidence>
<comment type="subcellular location">
    <subcellularLocation>
        <location evidence="1">Cell membrane</location>
        <topology evidence="1">Multi-pass membrane protein</topology>
    </subcellularLocation>
</comment>
<evidence type="ECO:0000256" key="6">
    <source>
        <dbReference type="ARBA" id="ARBA00022989"/>
    </source>
</evidence>
<dbReference type="EMBL" id="VIOG01000012">
    <property type="protein sequence ID" value="MTD92224.1"/>
    <property type="molecule type" value="Genomic_DNA"/>
</dbReference>
<dbReference type="Gene3D" id="1.20.1250.20">
    <property type="entry name" value="MFS general substrate transporter like domains"/>
    <property type="match status" value="1"/>
</dbReference>
<organism evidence="10 11">
    <name type="scientific">Corynebacterium aurimucosum</name>
    <dbReference type="NCBI Taxonomy" id="169292"/>
    <lineage>
        <taxon>Bacteria</taxon>
        <taxon>Bacillati</taxon>
        <taxon>Actinomycetota</taxon>
        <taxon>Actinomycetes</taxon>
        <taxon>Mycobacteriales</taxon>
        <taxon>Corynebacteriaceae</taxon>
        <taxon>Corynebacterium</taxon>
    </lineage>
</organism>
<dbReference type="CDD" id="cd17324">
    <property type="entry name" value="MFS_NepI_like"/>
    <property type="match status" value="1"/>
</dbReference>
<gene>
    <name evidence="10" type="ORF">FME68_10255</name>
</gene>
<evidence type="ECO:0000313" key="11">
    <source>
        <dbReference type="Proteomes" id="UP000432568"/>
    </source>
</evidence>
<accession>A0A6I3KBV0</accession>
<evidence type="ECO:0000256" key="5">
    <source>
        <dbReference type="ARBA" id="ARBA00022692"/>
    </source>
</evidence>
<feature type="transmembrane region" description="Helical" evidence="8">
    <location>
        <begin position="301"/>
        <end position="321"/>
    </location>
</feature>
<name>A0A6I3KBV0_9CORY</name>
<comment type="similarity">
    <text evidence="2">Belongs to the major facilitator superfamily.</text>
</comment>
<comment type="caution">
    <text evidence="10">The sequence shown here is derived from an EMBL/GenBank/DDBJ whole genome shotgun (WGS) entry which is preliminary data.</text>
</comment>
<dbReference type="Pfam" id="PF07690">
    <property type="entry name" value="MFS_1"/>
    <property type="match status" value="1"/>
</dbReference>
<evidence type="ECO:0000256" key="1">
    <source>
        <dbReference type="ARBA" id="ARBA00004651"/>
    </source>
</evidence>
<proteinExistence type="inferred from homology"/>
<dbReference type="AlphaFoldDB" id="A0A6I3KBV0"/>
<reference evidence="10 11" key="1">
    <citation type="submission" date="2019-07" db="EMBL/GenBank/DDBJ databases">
        <title>Draft genome of C. aurimucosum strain 332.</title>
        <authorList>
            <person name="Pacheco L.G.C."/>
            <person name="Aguiar E.R.G.R."/>
            <person name="Barberis C.M."/>
            <person name="Almuzara M.N."/>
            <person name="Traglia G.M."/>
            <person name="Santos C.S."/>
            <person name="Vay C.A."/>
            <person name="Rocha D.J.P.G."/>
        </authorList>
    </citation>
    <scope>NUCLEOTIDE SEQUENCE [LARGE SCALE GENOMIC DNA]</scope>
    <source>
        <strain evidence="10 11">332</strain>
    </source>
</reference>
<feature type="transmembrane region" description="Helical" evidence="8">
    <location>
        <begin position="358"/>
        <end position="379"/>
    </location>
</feature>
<feature type="domain" description="Major facilitator superfamily (MFS) profile" evidence="9">
    <location>
        <begin position="3"/>
        <end position="384"/>
    </location>
</feature>
<dbReference type="PANTHER" id="PTHR43271">
    <property type="entry name" value="BLL2771 PROTEIN"/>
    <property type="match status" value="1"/>
</dbReference>
<feature type="transmembrane region" description="Helical" evidence="8">
    <location>
        <begin position="276"/>
        <end position="295"/>
    </location>
</feature>
<feature type="transmembrane region" description="Helical" evidence="8">
    <location>
        <begin position="333"/>
        <end position="352"/>
    </location>
</feature>
<keyword evidence="7 8" id="KW-0472">Membrane</keyword>
<feature type="transmembrane region" description="Helical" evidence="8">
    <location>
        <begin position="43"/>
        <end position="61"/>
    </location>
</feature>
<dbReference type="PANTHER" id="PTHR43271:SF1">
    <property type="entry name" value="INNER MEMBRANE TRANSPORT PROTEIN YNFM"/>
    <property type="match status" value="1"/>
</dbReference>
<dbReference type="PROSITE" id="PS50850">
    <property type="entry name" value="MFS"/>
    <property type="match status" value="1"/>
</dbReference>
<feature type="transmembrane region" description="Helical" evidence="8">
    <location>
        <begin position="73"/>
        <end position="92"/>
    </location>
</feature>
<dbReference type="PROSITE" id="PS51257">
    <property type="entry name" value="PROKAR_LIPOPROTEIN"/>
    <property type="match status" value="1"/>
</dbReference>
<feature type="transmembrane region" description="Helical" evidence="8">
    <location>
        <begin position="238"/>
        <end position="255"/>
    </location>
</feature>
<dbReference type="GO" id="GO:0005886">
    <property type="term" value="C:plasma membrane"/>
    <property type="evidence" value="ECO:0007669"/>
    <property type="project" value="UniProtKB-SubCell"/>
</dbReference>
<feature type="transmembrane region" description="Helical" evidence="8">
    <location>
        <begin position="98"/>
        <end position="119"/>
    </location>
</feature>
<keyword evidence="6 8" id="KW-1133">Transmembrane helix</keyword>
<protein>
    <submittedName>
        <fullName evidence="10">MFS transporter</fullName>
    </submittedName>
</protein>
<keyword evidence="3" id="KW-0813">Transport</keyword>
<dbReference type="InterPro" id="IPR011701">
    <property type="entry name" value="MFS"/>
</dbReference>
<evidence type="ECO:0000256" key="2">
    <source>
        <dbReference type="ARBA" id="ARBA00008335"/>
    </source>
</evidence>
<keyword evidence="5 8" id="KW-0812">Transmembrane</keyword>
<keyword evidence="4" id="KW-1003">Cell membrane</keyword>
<sequence length="389" mass="41503">MTRTRRATIAMLFVGLAIFSCLYPTQAMLPTLVEDMGMSPTEAAMTISAATGALAICVIPVSIISERIGRGKLLLVSTIAATLIGMLVPLAPNPEILIATRALQGAVIAGAPATAMAWISEELESSYVARAMGLYIAGTTIGGLTGRLIPTGLLELTSWRWALAGSSLVTLILAIIAAILLPYQQNFTPKAIHFRSELRAIFRHARDTRLIPLFIVAFVAMGTFVSLYNFLAFRLIDHFHLAPGLAGLVFLFYLTGTWSSARAGRLVTQVGHANTLLLSCLLFAVGIALCMGALIPTLLGIVLFTIGFFAAHSTASGWVGHIATHDRAEASSLYVFFYYLGSSLLGALAGVLFDFLSWTGFIAVYAALAAGIAVLSWVVRKPDKLVFYG</sequence>
<dbReference type="SUPFAM" id="SSF103473">
    <property type="entry name" value="MFS general substrate transporter"/>
    <property type="match status" value="1"/>
</dbReference>
<evidence type="ECO:0000259" key="9">
    <source>
        <dbReference type="PROSITE" id="PS50850"/>
    </source>
</evidence>
<dbReference type="InterPro" id="IPR036259">
    <property type="entry name" value="MFS_trans_sf"/>
</dbReference>
<feature type="transmembrane region" description="Helical" evidence="8">
    <location>
        <begin position="161"/>
        <end position="183"/>
    </location>
</feature>
<evidence type="ECO:0000256" key="3">
    <source>
        <dbReference type="ARBA" id="ARBA00022448"/>
    </source>
</evidence>
<feature type="transmembrane region" description="Helical" evidence="8">
    <location>
        <begin position="131"/>
        <end position="149"/>
    </location>
</feature>
<feature type="transmembrane region" description="Helical" evidence="8">
    <location>
        <begin position="210"/>
        <end position="232"/>
    </location>
</feature>
<dbReference type="Proteomes" id="UP000432568">
    <property type="component" value="Unassembled WGS sequence"/>
</dbReference>